<name>A0ABM1BAP4_LIMPO</name>
<dbReference type="RefSeq" id="XP_013778225.1">
    <property type="nucleotide sequence ID" value="XM_013922771.2"/>
</dbReference>
<reference evidence="2" key="1">
    <citation type="submission" date="2025-08" db="UniProtKB">
        <authorList>
            <consortium name="RefSeq"/>
        </authorList>
    </citation>
    <scope>IDENTIFICATION</scope>
    <source>
        <tissue evidence="2">Muscle</tissue>
    </source>
</reference>
<organism evidence="1 2">
    <name type="scientific">Limulus polyphemus</name>
    <name type="common">Atlantic horseshoe crab</name>
    <dbReference type="NCBI Taxonomy" id="6850"/>
    <lineage>
        <taxon>Eukaryota</taxon>
        <taxon>Metazoa</taxon>
        <taxon>Ecdysozoa</taxon>
        <taxon>Arthropoda</taxon>
        <taxon>Chelicerata</taxon>
        <taxon>Merostomata</taxon>
        <taxon>Xiphosura</taxon>
        <taxon>Limulidae</taxon>
        <taxon>Limulus</taxon>
    </lineage>
</organism>
<accession>A0ABM1BAP4</accession>
<protein>
    <submittedName>
        <fullName evidence="2">Uncharacterized protein LOC106462808</fullName>
    </submittedName>
</protein>
<keyword evidence="1" id="KW-1185">Reference proteome</keyword>
<evidence type="ECO:0000313" key="1">
    <source>
        <dbReference type="Proteomes" id="UP000694941"/>
    </source>
</evidence>
<gene>
    <name evidence="2" type="primary">LOC106462808</name>
</gene>
<dbReference type="GeneID" id="106462808"/>
<sequence>MNNSSDTFSGHAENRPIEDSKPQIFARNHQILLEPPNSSFSSTNLPENFNSNEILRDEENQTIESIHVGGRIENVVESSTHHSMRTTSPPFLSGVRHIVTELSSEPLHQAQFRFGLNSSGEFSILREMRYPILPLEGAFGCNSEVTDLVHPINVNVPSVQQPGINQQNSLSLDSVQQLYDATSTSIHSLDLIQQLCDPAPTSTHSMYNVSVPSVQQPGINRQKNLNLDPIRQLCDPAPTSTHRKYNVSVPSVQQPGINQQNNLSLDLIQQFCDPAPTSTHRKYNVSVPPVQQPGINRENSLSLDPIQQLYDPAPTSTHRLYNVNVPSVQQPGINRENSLSLDLIQQLCDPAPTSTHRMYNVNVPSVQQPGINRENNLSLDLIQQLCDPAPTSTHRMYNISVPSVQQPGINRENILSLDSIQQLCDPASTSTHRMYNDSVPSVQQPGINRENILSLDSIQQLCDPAPTSTHRMYNDSVPSVQQPGINRENILSLDSIQQLCEESPFSPHFQGSVDVGQTVLNNRCSRTSGLHEIREMLNTPEKLQTVRILQKQYISQIMRSNGDKQVLFDIDAQGSLLHKAIKQRQLENIYVLMKLWKQAKPYEACFTQLNIMDHKGKGSLLSTVQSILMANLSRKLRANNRFLTVGKQ</sequence>
<proteinExistence type="predicted"/>
<evidence type="ECO:0000313" key="2">
    <source>
        <dbReference type="RefSeq" id="XP_013778225.1"/>
    </source>
</evidence>
<dbReference type="Proteomes" id="UP000694941">
    <property type="component" value="Unplaced"/>
</dbReference>